<dbReference type="Proteomes" id="UP000015346">
    <property type="component" value="Unassembled WGS sequence"/>
</dbReference>
<dbReference type="PANTHER" id="PTHR47245:SF2">
    <property type="entry name" value="PEPTIDYL-PROLYL CIS-TRANS ISOMERASE HP_0175-RELATED"/>
    <property type="match status" value="1"/>
</dbReference>
<evidence type="ECO:0000256" key="1">
    <source>
        <dbReference type="ARBA" id="ARBA00000971"/>
    </source>
</evidence>
<keyword evidence="8 12" id="KW-0413">Isomerase</keyword>
<dbReference type="InterPro" id="IPR027304">
    <property type="entry name" value="Trigger_fact/SurA_dom_sf"/>
</dbReference>
<feature type="domain" description="PpiC" evidence="11">
    <location>
        <begin position="175"/>
        <end position="265"/>
    </location>
</feature>
<evidence type="ECO:0000256" key="6">
    <source>
        <dbReference type="ARBA" id="ARBA00030642"/>
    </source>
</evidence>
<evidence type="ECO:0000256" key="3">
    <source>
        <dbReference type="ARBA" id="ARBA00013194"/>
    </source>
</evidence>
<evidence type="ECO:0000256" key="5">
    <source>
        <dbReference type="ARBA" id="ARBA00023110"/>
    </source>
</evidence>
<evidence type="ECO:0000256" key="10">
    <source>
        <dbReference type="SAM" id="SignalP"/>
    </source>
</evidence>
<dbReference type="PANTHER" id="PTHR47245">
    <property type="entry name" value="PEPTIDYLPROLYL ISOMERASE"/>
    <property type="match status" value="1"/>
</dbReference>
<dbReference type="PATRIC" id="fig|1123069.3.peg.2305"/>
<comment type="catalytic activity">
    <reaction evidence="1">
        <text>[protein]-peptidylproline (omega=180) = [protein]-peptidylproline (omega=0)</text>
        <dbReference type="Rhea" id="RHEA:16237"/>
        <dbReference type="Rhea" id="RHEA-COMP:10747"/>
        <dbReference type="Rhea" id="RHEA-COMP:10748"/>
        <dbReference type="ChEBI" id="CHEBI:83833"/>
        <dbReference type="ChEBI" id="CHEBI:83834"/>
        <dbReference type="EC" id="5.2.1.8"/>
    </reaction>
</comment>
<dbReference type="GO" id="GO:0003755">
    <property type="term" value="F:peptidyl-prolyl cis-trans isomerase activity"/>
    <property type="evidence" value="ECO:0007669"/>
    <property type="project" value="UniProtKB-KW"/>
</dbReference>
<feature type="chain" id="PRO_5007930207" description="Parvulin-like PPIase" evidence="10">
    <location>
        <begin position="26"/>
        <end position="324"/>
    </location>
</feature>
<dbReference type="InterPro" id="IPR046357">
    <property type="entry name" value="PPIase_dom_sf"/>
</dbReference>
<dbReference type="AlphaFoldDB" id="S9QRY1"/>
<evidence type="ECO:0000259" key="11">
    <source>
        <dbReference type="PROSITE" id="PS50198"/>
    </source>
</evidence>
<dbReference type="STRING" id="1123069.ruthe_02331"/>
<proteinExistence type="inferred from homology"/>
<feature type="region of interest" description="Disordered" evidence="9">
    <location>
        <begin position="300"/>
        <end position="324"/>
    </location>
</feature>
<name>S9QRY1_9RHOB</name>
<dbReference type="InterPro" id="IPR000297">
    <property type="entry name" value="PPIase_PpiC"/>
</dbReference>
<protein>
    <recommendedName>
        <fullName evidence="4">Parvulin-like PPIase</fullName>
        <ecNumber evidence="3">5.2.1.8</ecNumber>
    </recommendedName>
    <alternativeName>
        <fullName evidence="6">Peptidyl-prolyl cis-trans isomerase plp</fullName>
    </alternativeName>
    <alternativeName>
        <fullName evidence="7">Rotamase plp</fullName>
    </alternativeName>
</protein>
<evidence type="ECO:0000313" key="12">
    <source>
        <dbReference type="EMBL" id="EPX84121.1"/>
    </source>
</evidence>
<feature type="compositionally biased region" description="Low complexity" evidence="9">
    <location>
        <begin position="24"/>
        <end position="68"/>
    </location>
</feature>
<dbReference type="InterPro" id="IPR050245">
    <property type="entry name" value="PrsA_foldase"/>
</dbReference>
<feature type="signal peptide" evidence="10">
    <location>
        <begin position="1"/>
        <end position="25"/>
    </location>
</feature>
<dbReference type="OrthoDB" id="14196at2"/>
<keyword evidence="10" id="KW-0732">Signal</keyword>
<evidence type="ECO:0000256" key="8">
    <source>
        <dbReference type="PROSITE-ProRule" id="PRU00278"/>
    </source>
</evidence>
<accession>S9QRY1</accession>
<dbReference type="InterPro" id="IPR023058">
    <property type="entry name" value="PPIase_PpiC_CS"/>
</dbReference>
<gene>
    <name evidence="12" type="ORF">ruthe_02331</name>
</gene>
<dbReference type="SUPFAM" id="SSF54534">
    <property type="entry name" value="FKBP-like"/>
    <property type="match status" value="1"/>
</dbReference>
<dbReference type="PROSITE" id="PS50198">
    <property type="entry name" value="PPIC_PPIASE_2"/>
    <property type="match status" value="1"/>
</dbReference>
<dbReference type="HOGENOM" id="CLU_034646_1_0_5"/>
<sequence length="324" mass="33996">MARRFLPTTASLIALALALPLTAQEAPQEAPEAAETPAPESPAAESPAAESPAAESPAADAAAEAPAPTRDSVVATVNGTAITLGEVLVAASRLPAQYQMLPPDILFPGLVDQLVQQELLAQTVPELTPRAALALAVERRSLLAGEAIDSLMSAPLSEEAVQAAYDAQYGSQEPGVEWHARHILVATEEEAQAVLDRLEAGEDFAAVAQEVSTDTGSGAQGGDLGWFGPGMMVPEFEQGVAALEPGELSDPVQSQFGWHVIRLEETRPKPVPTLEEVREEIEAQLRREAVEARIAELTAAGTVERAPEGSFDPATALNPDLLDD</sequence>
<keyword evidence="13" id="KW-1185">Reference proteome</keyword>
<dbReference type="Pfam" id="PF00639">
    <property type="entry name" value="Rotamase"/>
    <property type="match status" value="1"/>
</dbReference>
<dbReference type="SUPFAM" id="SSF109998">
    <property type="entry name" value="Triger factor/SurA peptide-binding domain-like"/>
    <property type="match status" value="1"/>
</dbReference>
<evidence type="ECO:0000256" key="9">
    <source>
        <dbReference type="SAM" id="MobiDB-lite"/>
    </source>
</evidence>
<evidence type="ECO:0000256" key="4">
    <source>
        <dbReference type="ARBA" id="ARBA00018370"/>
    </source>
</evidence>
<comment type="caution">
    <text evidence="12">The sequence shown here is derived from an EMBL/GenBank/DDBJ whole genome shotgun (WGS) entry which is preliminary data.</text>
</comment>
<dbReference type="EC" id="5.2.1.8" evidence="3"/>
<dbReference type="PROSITE" id="PS01096">
    <property type="entry name" value="PPIC_PPIASE_1"/>
    <property type="match status" value="1"/>
</dbReference>
<evidence type="ECO:0000313" key="13">
    <source>
        <dbReference type="Proteomes" id="UP000015346"/>
    </source>
</evidence>
<dbReference type="EMBL" id="AOLV01000028">
    <property type="protein sequence ID" value="EPX84121.1"/>
    <property type="molecule type" value="Genomic_DNA"/>
</dbReference>
<organism evidence="12 13">
    <name type="scientific">Rubellimicrobium thermophilum DSM 16684</name>
    <dbReference type="NCBI Taxonomy" id="1123069"/>
    <lineage>
        <taxon>Bacteria</taxon>
        <taxon>Pseudomonadati</taxon>
        <taxon>Pseudomonadota</taxon>
        <taxon>Alphaproteobacteria</taxon>
        <taxon>Rhodobacterales</taxon>
        <taxon>Roseobacteraceae</taxon>
        <taxon>Rubellimicrobium</taxon>
    </lineage>
</organism>
<evidence type="ECO:0000256" key="7">
    <source>
        <dbReference type="ARBA" id="ARBA00031484"/>
    </source>
</evidence>
<dbReference type="RefSeq" id="WP_021098413.1">
    <property type="nucleotide sequence ID" value="NZ_KE557322.1"/>
</dbReference>
<reference evidence="12 13" key="1">
    <citation type="journal article" date="2013" name="Stand. Genomic Sci.">
        <title>Genome sequence of the reddish-pigmented Rubellimicrobium thermophilum type strain (DSM 16684(T)), a member of the Roseobacter clade.</title>
        <authorList>
            <person name="Fiebig A."/>
            <person name="Riedel T."/>
            <person name="Gronow S."/>
            <person name="Petersen J."/>
            <person name="Klenk H.P."/>
            <person name="Goker M."/>
        </authorList>
    </citation>
    <scope>NUCLEOTIDE SEQUENCE [LARGE SCALE GENOMIC DNA]</scope>
    <source>
        <strain evidence="12 13">DSM 16684</strain>
    </source>
</reference>
<evidence type="ECO:0000256" key="2">
    <source>
        <dbReference type="ARBA" id="ARBA00007656"/>
    </source>
</evidence>
<keyword evidence="5 8" id="KW-0697">Rotamase</keyword>
<feature type="region of interest" description="Disordered" evidence="9">
    <location>
        <begin position="24"/>
        <end position="70"/>
    </location>
</feature>
<comment type="similarity">
    <text evidence="2">Belongs to the PpiC/parvulin rotamase family.</text>
</comment>
<dbReference type="Gene3D" id="3.10.50.40">
    <property type="match status" value="1"/>
</dbReference>